<reference evidence="3 4" key="1">
    <citation type="submission" date="2020-08" db="EMBL/GenBank/DDBJ databases">
        <title>Genomic Encyclopedia of Type Strains, Phase IV (KMG-IV): sequencing the most valuable type-strain genomes for metagenomic binning, comparative biology and taxonomic classification.</title>
        <authorList>
            <person name="Goeker M."/>
        </authorList>
    </citation>
    <scope>NUCLEOTIDE SEQUENCE [LARGE SCALE GENOMIC DNA]</scope>
    <source>
        <strain evidence="3 4">DSM 23562</strain>
    </source>
</reference>
<dbReference type="GO" id="GO:0005829">
    <property type="term" value="C:cytosol"/>
    <property type="evidence" value="ECO:0007669"/>
    <property type="project" value="UniProtKB-ARBA"/>
</dbReference>
<dbReference type="Pfam" id="PF00248">
    <property type="entry name" value="Aldo_ket_red"/>
    <property type="match status" value="1"/>
</dbReference>
<evidence type="ECO:0000256" key="1">
    <source>
        <dbReference type="ARBA" id="ARBA00023002"/>
    </source>
</evidence>
<dbReference type="Proteomes" id="UP000520814">
    <property type="component" value="Unassembled WGS sequence"/>
</dbReference>
<dbReference type="PRINTS" id="PR00069">
    <property type="entry name" value="ALDKETRDTASE"/>
</dbReference>
<dbReference type="InterPro" id="IPR020471">
    <property type="entry name" value="AKR"/>
</dbReference>
<feature type="domain" description="NADP-dependent oxidoreductase" evidence="2">
    <location>
        <begin position="15"/>
        <end position="317"/>
    </location>
</feature>
<dbReference type="InterPro" id="IPR023210">
    <property type="entry name" value="NADP_OxRdtase_dom"/>
</dbReference>
<dbReference type="FunFam" id="3.20.20.100:FF:000004">
    <property type="entry name" value="Oxidoreductase, aldo/keto reductase"/>
    <property type="match status" value="1"/>
</dbReference>
<gene>
    <name evidence="3" type="ORF">HNQ39_000780</name>
</gene>
<dbReference type="CDD" id="cd19081">
    <property type="entry name" value="AKR_AKR9C1"/>
    <property type="match status" value="1"/>
</dbReference>
<keyword evidence="4" id="KW-1185">Reference proteome</keyword>
<accession>A0A7W9SNC6</accession>
<keyword evidence="1" id="KW-0560">Oxidoreductase</keyword>
<dbReference type="RefSeq" id="WP_184192638.1">
    <property type="nucleotide sequence ID" value="NZ_JACHGW010000001.1"/>
</dbReference>
<dbReference type="AlphaFoldDB" id="A0A7W9SNC6"/>
<dbReference type="PANTHER" id="PTHR43364:SF4">
    <property type="entry name" value="NAD(P)-LINKED OXIDOREDUCTASE SUPERFAMILY PROTEIN"/>
    <property type="match status" value="1"/>
</dbReference>
<dbReference type="SUPFAM" id="SSF51430">
    <property type="entry name" value="NAD(P)-linked oxidoreductase"/>
    <property type="match status" value="1"/>
</dbReference>
<dbReference type="PANTHER" id="PTHR43364">
    <property type="entry name" value="NADH-SPECIFIC METHYLGLYOXAL REDUCTASE-RELATED"/>
    <property type="match status" value="1"/>
</dbReference>
<dbReference type="EMBL" id="JACHGW010000001">
    <property type="protein sequence ID" value="MBB6049018.1"/>
    <property type="molecule type" value="Genomic_DNA"/>
</dbReference>
<dbReference type="Gene3D" id="3.20.20.100">
    <property type="entry name" value="NADP-dependent oxidoreductase domain"/>
    <property type="match status" value="1"/>
</dbReference>
<proteinExistence type="predicted"/>
<evidence type="ECO:0000259" key="2">
    <source>
        <dbReference type="Pfam" id="PF00248"/>
    </source>
</evidence>
<dbReference type="InterPro" id="IPR050523">
    <property type="entry name" value="AKR_Detox_Biosynth"/>
</dbReference>
<name>A0A7W9SNC6_ARMRO</name>
<protein>
    <submittedName>
        <fullName evidence="3">Aryl-alcohol dehydrogenase-like predicted oxidoreductase</fullName>
    </submittedName>
</protein>
<sequence>MEYRKLGRTGLFVSELCLGTMQFGWSTDEPTSHAVMDAYVEAGGTFLDTADIYTTWAGDASYGGKTEEIMGRWFAARGNREKVILASKVRGRMTPGPNGEGLSRKRVIQCCEESLRRLQTDYLDLYQCHWVDLNTPIEETLAAMQTLVEQGKVRYIGASNYPAWRLMEALWHSDKRSYPRFDSYQPEYNLMDRQLFEYEAMPLCKHYGLGVIPYSPLAGGFLTGKYRAGSEKPNSVRADGALNRYGNERGWAVIDALEQIGNDNGKTVAQTALAWLLTNPVVTSPIIGANNPEQLKDSLGAAGYRLKPEEQSRLSELTKWVRNGRPIWD</sequence>
<dbReference type="GO" id="GO:0016491">
    <property type="term" value="F:oxidoreductase activity"/>
    <property type="evidence" value="ECO:0007669"/>
    <property type="project" value="UniProtKB-KW"/>
</dbReference>
<dbReference type="InterPro" id="IPR036812">
    <property type="entry name" value="NAD(P)_OxRdtase_dom_sf"/>
</dbReference>
<evidence type="ECO:0000313" key="4">
    <source>
        <dbReference type="Proteomes" id="UP000520814"/>
    </source>
</evidence>
<comment type="caution">
    <text evidence="3">The sequence shown here is derived from an EMBL/GenBank/DDBJ whole genome shotgun (WGS) entry which is preliminary data.</text>
</comment>
<evidence type="ECO:0000313" key="3">
    <source>
        <dbReference type="EMBL" id="MBB6049018.1"/>
    </source>
</evidence>
<organism evidence="3 4">
    <name type="scientific">Armatimonas rosea</name>
    <dbReference type="NCBI Taxonomy" id="685828"/>
    <lineage>
        <taxon>Bacteria</taxon>
        <taxon>Bacillati</taxon>
        <taxon>Armatimonadota</taxon>
        <taxon>Armatimonadia</taxon>
        <taxon>Armatimonadales</taxon>
        <taxon>Armatimonadaceae</taxon>
        <taxon>Armatimonas</taxon>
    </lineage>
</organism>